<feature type="active site" evidence="3">
    <location>
        <position position="44"/>
    </location>
</feature>
<dbReference type="AlphaFoldDB" id="A0A6N3KBU9"/>
<evidence type="ECO:0000313" key="4">
    <source>
        <dbReference type="EMBL" id="AXH94596.1"/>
    </source>
</evidence>
<dbReference type="InterPro" id="IPR003719">
    <property type="entry name" value="Phenazine_PhzF-like"/>
</dbReference>
<accession>A0A6N3KBU9</accession>
<dbReference type="NCBIfam" id="TIGR00654">
    <property type="entry name" value="PhzF_family"/>
    <property type="match status" value="1"/>
</dbReference>
<dbReference type="SUPFAM" id="SSF54506">
    <property type="entry name" value="Diaminopimelate epimerase-like"/>
    <property type="match status" value="1"/>
</dbReference>
<evidence type="ECO:0000256" key="1">
    <source>
        <dbReference type="ARBA" id="ARBA00008270"/>
    </source>
</evidence>
<comment type="similarity">
    <text evidence="1">Belongs to the PhzF family.</text>
</comment>
<dbReference type="Proteomes" id="UP000253958">
    <property type="component" value="Chromosome"/>
</dbReference>
<dbReference type="Gene3D" id="3.10.310.10">
    <property type="entry name" value="Diaminopimelate Epimerase, Chain A, domain 1"/>
    <property type="match status" value="2"/>
</dbReference>
<dbReference type="PANTHER" id="PTHR13774:SF39">
    <property type="entry name" value="BIOSYNTHESIS PROTEIN, PUTATIVE-RELATED"/>
    <property type="match status" value="1"/>
</dbReference>
<dbReference type="GO" id="GO:0005737">
    <property type="term" value="C:cytoplasm"/>
    <property type="evidence" value="ECO:0007669"/>
    <property type="project" value="TreeGrafter"/>
</dbReference>
<protein>
    <submittedName>
        <fullName evidence="4">PhzF family phenazine biosynthesis isomerase</fullName>
    </submittedName>
</protein>
<evidence type="ECO:0000256" key="3">
    <source>
        <dbReference type="PIRSR" id="PIRSR016184-1"/>
    </source>
</evidence>
<dbReference type="PANTHER" id="PTHR13774">
    <property type="entry name" value="PHENAZINE BIOSYNTHESIS PROTEIN"/>
    <property type="match status" value="1"/>
</dbReference>
<proteinExistence type="inferred from homology"/>
<organism evidence="4 5">
    <name type="scientific">Micromonospora aurantiaca</name>
    <name type="common">nom. illeg.</name>
    <dbReference type="NCBI Taxonomy" id="47850"/>
    <lineage>
        <taxon>Bacteria</taxon>
        <taxon>Bacillati</taxon>
        <taxon>Actinomycetota</taxon>
        <taxon>Actinomycetes</taxon>
        <taxon>Micromonosporales</taxon>
        <taxon>Micromonosporaceae</taxon>
        <taxon>Micromonospora</taxon>
    </lineage>
</organism>
<reference evidence="4 5" key="2">
    <citation type="submission" date="2018-08" db="EMBL/GenBank/DDBJ databases">
        <title>Streptomyces kandeliansis sp. nov., an endophytic bacterium isolated from mangrove plant.</title>
        <authorList>
            <person name="Wang R."/>
        </authorList>
    </citation>
    <scope>NUCLEOTIDE SEQUENCE [LARGE SCALE GENOMIC DNA]</scope>
    <source>
        <strain evidence="5">H14(2018)</strain>
    </source>
</reference>
<dbReference type="EMBL" id="CP031263">
    <property type="protein sequence ID" value="AXH94596.1"/>
    <property type="molecule type" value="Genomic_DNA"/>
</dbReference>
<dbReference type="PIRSF" id="PIRSF016184">
    <property type="entry name" value="PhzC_PhzF"/>
    <property type="match status" value="1"/>
</dbReference>
<name>A0A6N3KBU9_9ACTN</name>
<keyword evidence="2 4" id="KW-0413">Isomerase</keyword>
<evidence type="ECO:0000313" key="5">
    <source>
        <dbReference type="Proteomes" id="UP000253958"/>
    </source>
</evidence>
<sequence>MDVLRYAAFTADPAGGNPAGVVLDATGAGDAEMQQVAAQVGYSETAFLVPAGGDGRFTVRYFSPKAEVPFCGHATIASAVAYAERHGPGVLHLDTRAGLVEVATSVQADGTTTATLTSVAPRTEPMSAEDLAVLLAALRWSPDDLDATLPPRVAYAGAWHPIVAAATRQRLADLDYDMAALSALMAERDWTTIDLVHRESPLVFHARNPFPPGGVVEDAATGAAAAAFGGYLRELGLVQPPATVTVRQGEDMGRPSLLTVGIPAGQGAGIAVTGTAVPIPEEDVR</sequence>
<dbReference type="Pfam" id="PF02567">
    <property type="entry name" value="PhzC-PhzF"/>
    <property type="match status" value="1"/>
</dbReference>
<dbReference type="GO" id="GO:0016853">
    <property type="term" value="F:isomerase activity"/>
    <property type="evidence" value="ECO:0007669"/>
    <property type="project" value="UniProtKB-KW"/>
</dbReference>
<dbReference type="RefSeq" id="WP_114921252.1">
    <property type="nucleotide sequence ID" value="NZ_CP031263.1"/>
</dbReference>
<gene>
    <name evidence="4" type="ORF">DVH21_21400</name>
</gene>
<reference evidence="4 5" key="1">
    <citation type="submission" date="2018-07" db="EMBL/GenBank/DDBJ databases">
        <authorList>
            <person name="Ye Y."/>
        </authorList>
    </citation>
    <scope>NUCLEOTIDE SEQUENCE [LARGE SCALE GENOMIC DNA]</scope>
    <source>
        <strain evidence="5">H14(2018)</strain>
    </source>
</reference>
<evidence type="ECO:0000256" key="2">
    <source>
        <dbReference type="ARBA" id="ARBA00023235"/>
    </source>
</evidence>